<keyword evidence="2 3" id="KW-0597">Phosphoprotein</keyword>
<evidence type="ECO:0000256" key="2">
    <source>
        <dbReference type="ARBA" id="ARBA00022553"/>
    </source>
</evidence>
<evidence type="ECO:0000256" key="6">
    <source>
        <dbReference type="SAM" id="SignalP"/>
    </source>
</evidence>
<protein>
    <recommendedName>
        <fullName evidence="3 4">Acyl carrier protein</fullName>
        <shortName evidence="3">ACP</shortName>
    </recommendedName>
</protein>
<dbReference type="PROSITE" id="PS51257">
    <property type="entry name" value="PROKAR_LIPOPROTEIN"/>
    <property type="match status" value="1"/>
</dbReference>
<name>A0ABV1GWF5_9BACT</name>
<keyword evidence="9" id="KW-1185">Reference proteome</keyword>
<evidence type="ECO:0000256" key="1">
    <source>
        <dbReference type="ARBA" id="ARBA00022450"/>
    </source>
</evidence>
<evidence type="ECO:0000256" key="5">
    <source>
        <dbReference type="RuleBase" id="RU003545"/>
    </source>
</evidence>
<evidence type="ECO:0000313" key="9">
    <source>
        <dbReference type="Proteomes" id="UP001460202"/>
    </source>
</evidence>
<feature type="signal peptide" evidence="6">
    <location>
        <begin position="1"/>
        <end position="18"/>
    </location>
</feature>
<dbReference type="Proteomes" id="UP001460202">
    <property type="component" value="Unassembled WGS sequence"/>
</dbReference>
<dbReference type="Gene3D" id="1.10.1200.10">
    <property type="entry name" value="ACP-like"/>
    <property type="match status" value="2"/>
</dbReference>
<dbReference type="NCBIfam" id="TIGR00517">
    <property type="entry name" value="acyl_carrier"/>
    <property type="match status" value="1"/>
</dbReference>
<dbReference type="InterPro" id="IPR009081">
    <property type="entry name" value="PP-bd_ACP"/>
</dbReference>
<keyword evidence="3" id="KW-0443">Lipid metabolism</keyword>
<dbReference type="PROSITE" id="PS50075">
    <property type="entry name" value="CARRIER"/>
    <property type="match status" value="2"/>
</dbReference>
<dbReference type="Pfam" id="PF00550">
    <property type="entry name" value="PP-binding"/>
    <property type="match status" value="1"/>
</dbReference>
<dbReference type="NCBIfam" id="NF002148">
    <property type="entry name" value="PRK00982.1-2"/>
    <property type="match status" value="1"/>
</dbReference>
<comment type="subcellular location">
    <subcellularLocation>
        <location evidence="3">Cytoplasm</location>
    </subcellularLocation>
</comment>
<feature type="modified residue" description="O-(pantetheine 4'-phosphoryl)serine" evidence="3">
    <location>
        <position position="177"/>
    </location>
</feature>
<feature type="domain" description="Carrier" evidence="7">
    <location>
        <begin position="142"/>
        <end position="216"/>
    </location>
</feature>
<keyword evidence="6" id="KW-0732">Signal</keyword>
<dbReference type="InterPro" id="IPR036736">
    <property type="entry name" value="ACP-like_sf"/>
</dbReference>
<keyword evidence="3" id="KW-0444">Lipid biosynthesis</keyword>
<dbReference type="InterPro" id="IPR003231">
    <property type="entry name" value="ACP"/>
</dbReference>
<accession>A0ABV1GWF5</accession>
<dbReference type="PANTHER" id="PTHR20863:SF76">
    <property type="entry name" value="CARRIER DOMAIN-CONTAINING PROTEIN"/>
    <property type="match status" value="1"/>
</dbReference>
<sequence>MKRTIRTARAYAMALALAATISITSCQTQDNSDEIALKNGQEQTSTTVQSASMTRVTVFFPEEELVDIINYVLNTDYDTISDETKLSLDLLADEVDMAQIFSEVNFRLAVNIPSVEQENIETFGDLVNYVEEHFNGSYNNPEVIFLKVQRIISDQLNISISQIYLHSNLKRDLGMDSLDVFETAMAIEEEFAIEIPDEYIERIKIVEDYILYLRHR</sequence>
<dbReference type="HAMAP" id="MF_01217">
    <property type="entry name" value="Acyl_carrier"/>
    <property type="match status" value="1"/>
</dbReference>
<feature type="chain" id="PRO_5046238944" description="Acyl carrier protein" evidence="6">
    <location>
        <begin position="19"/>
        <end position="216"/>
    </location>
</feature>
<comment type="PTM">
    <text evidence="5">4'-phosphopantetheine is transferred from CoA to a specific serine of apo-ACP by acpS.</text>
</comment>
<comment type="similarity">
    <text evidence="3">Belongs to the acyl carrier protein (ACP) family.</text>
</comment>
<evidence type="ECO:0000259" key="7">
    <source>
        <dbReference type="PROSITE" id="PS50075"/>
    </source>
</evidence>
<evidence type="ECO:0000256" key="4">
    <source>
        <dbReference type="NCBIfam" id="TIGR00517"/>
    </source>
</evidence>
<proteinExistence type="inferred from homology"/>
<comment type="PTM">
    <text evidence="3">4'-phosphopantetheine is transferred from CoA to a specific serine of apo-ACP by AcpS. This modification is essential for activity because fatty acids are bound in thioester linkage to the sulfhydryl of the prosthetic group.</text>
</comment>
<keyword evidence="3" id="KW-0276">Fatty acid metabolism</keyword>
<comment type="caution">
    <text evidence="8">The sequence shown here is derived from an EMBL/GenBank/DDBJ whole genome shotgun (WGS) entry which is preliminary data.</text>
</comment>
<comment type="pathway">
    <text evidence="3 5">Lipid metabolism; fatty acid biosynthesis.</text>
</comment>
<comment type="function">
    <text evidence="3 5">Carrier of the growing fatty acid chain in fatty acid biosynthesis.</text>
</comment>
<evidence type="ECO:0000313" key="8">
    <source>
        <dbReference type="EMBL" id="MEQ2544739.1"/>
    </source>
</evidence>
<dbReference type="RefSeq" id="WP_349094085.1">
    <property type="nucleotide sequence ID" value="NZ_JBBMFL010000006.1"/>
</dbReference>
<evidence type="ECO:0000256" key="3">
    <source>
        <dbReference type="HAMAP-Rule" id="MF_01217"/>
    </source>
</evidence>
<dbReference type="PANTHER" id="PTHR20863">
    <property type="entry name" value="ACYL CARRIER PROTEIN"/>
    <property type="match status" value="1"/>
</dbReference>
<dbReference type="SUPFAM" id="SSF47336">
    <property type="entry name" value="ACP-like"/>
    <property type="match status" value="2"/>
</dbReference>
<dbReference type="EMBL" id="JBBMFL010000006">
    <property type="protein sequence ID" value="MEQ2544739.1"/>
    <property type="molecule type" value="Genomic_DNA"/>
</dbReference>
<reference evidence="8 9" key="1">
    <citation type="submission" date="2024-03" db="EMBL/GenBank/DDBJ databases">
        <title>Human intestinal bacterial collection.</title>
        <authorList>
            <person name="Pauvert C."/>
            <person name="Hitch T.C.A."/>
            <person name="Clavel T."/>
        </authorList>
    </citation>
    <scope>NUCLEOTIDE SEQUENCE [LARGE SCALE GENOMIC DNA]</scope>
    <source>
        <strain evidence="8 9">CLA-KB-H122</strain>
    </source>
</reference>
<organism evidence="8 9">
    <name type="scientific">Alistipes intestinihominis</name>
    <dbReference type="NCBI Taxonomy" id="3133172"/>
    <lineage>
        <taxon>Bacteria</taxon>
        <taxon>Pseudomonadati</taxon>
        <taxon>Bacteroidota</taxon>
        <taxon>Bacteroidia</taxon>
        <taxon>Bacteroidales</taxon>
        <taxon>Rikenellaceae</taxon>
        <taxon>Alistipes</taxon>
    </lineage>
</organism>
<keyword evidence="3" id="KW-0275">Fatty acid biosynthesis</keyword>
<feature type="domain" description="Carrier" evidence="7">
    <location>
        <begin position="56"/>
        <end position="134"/>
    </location>
</feature>
<gene>
    <name evidence="3 8" type="primary">acpP</name>
    <name evidence="8" type="ORF">WMO46_07230</name>
</gene>
<keyword evidence="3" id="KW-0963">Cytoplasm</keyword>
<keyword evidence="1 3" id="KW-0596">Phosphopantetheine</keyword>